<gene>
    <name evidence="1" type="ordered locus">CNE_1c00240</name>
</gene>
<proteinExistence type="predicted"/>
<evidence type="ECO:0000313" key="1">
    <source>
        <dbReference type="EMBL" id="AEI75393.1"/>
    </source>
</evidence>
<dbReference type="AlphaFoldDB" id="G0ERW5"/>
<dbReference type="Proteomes" id="UP000006798">
    <property type="component" value="Chromosome 1"/>
</dbReference>
<organism evidence="1 2">
    <name type="scientific">Cupriavidus necator (strain ATCC 43291 / DSM 13513 / CCUG 52238 / LMG 8453 / N-1)</name>
    <name type="common">Ralstonia eutropha</name>
    <dbReference type="NCBI Taxonomy" id="1042878"/>
    <lineage>
        <taxon>Bacteria</taxon>
        <taxon>Pseudomonadati</taxon>
        <taxon>Pseudomonadota</taxon>
        <taxon>Betaproteobacteria</taxon>
        <taxon>Burkholderiales</taxon>
        <taxon>Burkholderiaceae</taxon>
        <taxon>Cupriavidus</taxon>
    </lineage>
</organism>
<sequence>MCHSGLIDAPQKGAKAFSPQTFRRRCRSQGAYGDSLMSLADVLRQRLAGPHAAQVVELSELAIAGAEKSLEQIDDSGGGVMPAILALASVHLDACKQTGPDPMKLAEQLFRLQAEGGWDTF</sequence>
<reference evidence="1 2" key="1">
    <citation type="journal article" date="2011" name="J. Bacteriol.">
        <title>Complete genome sequence of the type strain Cupriavidus necator N-1.</title>
        <authorList>
            <person name="Poehlein A."/>
            <person name="Kusian B."/>
            <person name="Friedrich B."/>
            <person name="Daniel R."/>
            <person name="Bowien B."/>
        </authorList>
    </citation>
    <scope>NUCLEOTIDE SEQUENCE [LARGE SCALE GENOMIC DNA]</scope>
    <source>
        <strain evidence="2">ATCC 43291 / DSM 13513 / CCUG 52238 / LMG 8453 / N-1</strain>
    </source>
</reference>
<protein>
    <submittedName>
        <fullName evidence="1">Zinc finger SWIM domain containing protein</fullName>
    </submittedName>
</protein>
<accession>G0ERW5</accession>
<evidence type="ECO:0000313" key="2">
    <source>
        <dbReference type="Proteomes" id="UP000006798"/>
    </source>
</evidence>
<dbReference type="EMBL" id="CP002877">
    <property type="protein sequence ID" value="AEI75393.1"/>
    <property type="molecule type" value="Genomic_DNA"/>
</dbReference>
<dbReference type="HOGENOM" id="CLU_2034179_0_0_4"/>
<name>G0ERW5_CUPNN</name>
<dbReference type="KEGG" id="cnc:CNE_1c00240"/>